<evidence type="ECO:0000256" key="1">
    <source>
        <dbReference type="SAM" id="MobiDB-lite"/>
    </source>
</evidence>
<evidence type="ECO:0000313" key="4">
    <source>
        <dbReference type="Proteomes" id="UP001267426"/>
    </source>
</evidence>
<reference evidence="3 4" key="1">
    <citation type="submission" date="2023-09" db="EMBL/GenBank/DDBJ databases">
        <authorList>
            <person name="Rey-Velasco X."/>
        </authorList>
    </citation>
    <scope>NUCLEOTIDE SEQUENCE [LARGE SCALE GENOMIC DNA]</scope>
    <source>
        <strain evidence="3 4">F394</strain>
    </source>
</reference>
<name>A0ABU3BMQ8_9BACT</name>
<organism evidence="3 4">
    <name type="scientific">Rubrivirga litoralis</name>
    <dbReference type="NCBI Taxonomy" id="3075598"/>
    <lineage>
        <taxon>Bacteria</taxon>
        <taxon>Pseudomonadati</taxon>
        <taxon>Rhodothermota</taxon>
        <taxon>Rhodothermia</taxon>
        <taxon>Rhodothermales</taxon>
        <taxon>Rubricoccaceae</taxon>
        <taxon>Rubrivirga</taxon>
    </lineage>
</organism>
<proteinExistence type="predicted"/>
<feature type="region of interest" description="Disordered" evidence="1">
    <location>
        <begin position="28"/>
        <end position="48"/>
    </location>
</feature>
<dbReference type="EMBL" id="JAVRHT010000003">
    <property type="protein sequence ID" value="MDT0630550.1"/>
    <property type="molecule type" value="Genomic_DNA"/>
</dbReference>
<feature type="chain" id="PRO_5046667784" evidence="2">
    <location>
        <begin position="17"/>
        <end position="82"/>
    </location>
</feature>
<gene>
    <name evidence="3" type="ORF">RM540_02215</name>
</gene>
<keyword evidence="2" id="KW-0732">Signal</keyword>
<feature type="signal peptide" evidence="2">
    <location>
        <begin position="1"/>
        <end position="16"/>
    </location>
</feature>
<evidence type="ECO:0000313" key="3">
    <source>
        <dbReference type="EMBL" id="MDT0630550.1"/>
    </source>
</evidence>
<dbReference type="Proteomes" id="UP001267426">
    <property type="component" value="Unassembled WGS sequence"/>
</dbReference>
<accession>A0ABU3BMQ8</accession>
<evidence type="ECO:0000256" key="2">
    <source>
        <dbReference type="SAM" id="SignalP"/>
    </source>
</evidence>
<dbReference type="RefSeq" id="WP_311661738.1">
    <property type="nucleotide sequence ID" value="NZ_JAVRHT010000003.1"/>
</dbReference>
<comment type="caution">
    <text evidence="3">The sequence shown here is derived from an EMBL/GenBank/DDBJ whole genome shotgun (WGS) entry which is preliminary data.</text>
</comment>
<sequence length="82" mass="7911">MLALAALVLAGGAATAWPDAPPAVEVHGTAHASETPAESGAEEEAFHGAPAVAVGPAAHPAPPGARRAAPVWMAAPAVPPPE</sequence>
<protein>
    <submittedName>
        <fullName evidence="3">Uncharacterized protein</fullName>
    </submittedName>
</protein>
<keyword evidence="4" id="KW-1185">Reference proteome</keyword>